<dbReference type="EMBL" id="BAAARJ010000005">
    <property type="protein sequence ID" value="GAA2605738.1"/>
    <property type="molecule type" value="Genomic_DNA"/>
</dbReference>
<name>A0ABP6C7A3_9ACTN</name>
<evidence type="ECO:0000313" key="2">
    <source>
        <dbReference type="EMBL" id="GAA2605738.1"/>
    </source>
</evidence>
<organism evidence="2 3">
    <name type="scientific">Streptomyces axinellae</name>
    <dbReference type="NCBI Taxonomy" id="552788"/>
    <lineage>
        <taxon>Bacteria</taxon>
        <taxon>Bacillati</taxon>
        <taxon>Actinomycetota</taxon>
        <taxon>Actinomycetes</taxon>
        <taxon>Kitasatosporales</taxon>
        <taxon>Streptomycetaceae</taxon>
        <taxon>Streptomyces</taxon>
    </lineage>
</organism>
<protein>
    <submittedName>
        <fullName evidence="2">Uncharacterized protein</fullName>
    </submittedName>
</protein>
<gene>
    <name evidence="2" type="ORF">GCM10009863_19080</name>
</gene>
<keyword evidence="3" id="KW-1185">Reference proteome</keyword>
<feature type="region of interest" description="Disordered" evidence="1">
    <location>
        <begin position="1"/>
        <end position="20"/>
    </location>
</feature>
<accession>A0ABP6C7A3</accession>
<proteinExistence type="predicted"/>
<evidence type="ECO:0000256" key="1">
    <source>
        <dbReference type="SAM" id="MobiDB-lite"/>
    </source>
</evidence>
<comment type="caution">
    <text evidence="2">The sequence shown here is derived from an EMBL/GenBank/DDBJ whole genome shotgun (WGS) entry which is preliminary data.</text>
</comment>
<reference evidence="3" key="1">
    <citation type="journal article" date="2019" name="Int. J. Syst. Evol. Microbiol.">
        <title>The Global Catalogue of Microorganisms (GCM) 10K type strain sequencing project: providing services to taxonomists for standard genome sequencing and annotation.</title>
        <authorList>
            <consortium name="The Broad Institute Genomics Platform"/>
            <consortium name="The Broad Institute Genome Sequencing Center for Infectious Disease"/>
            <person name="Wu L."/>
            <person name="Ma J."/>
        </authorList>
    </citation>
    <scope>NUCLEOTIDE SEQUENCE [LARGE SCALE GENOMIC DNA]</scope>
    <source>
        <strain evidence="3">JCM 16373</strain>
    </source>
</reference>
<dbReference type="Proteomes" id="UP001501447">
    <property type="component" value="Unassembled WGS sequence"/>
</dbReference>
<sequence length="55" mass="6314">MAWHSRNHLEEMTAPDSFCPGKAPEEDDCAQWLVIWLRGLRPEPVGREREKGSHG</sequence>
<evidence type="ECO:0000313" key="3">
    <source>
        <dbReference type="Proteomes" id="UP001501447"/>
    </source>
</evidence>